<dbReference type="InterPro" id="IPR000014">
    <property type="entry name" value="PAS"/>
</dbReference>
<dbReference type="SUPFAM" id="SSF47384">
    <property type="entry name" value="Homodimeric domain of signal transducing histidine kinase"/>
    <property type="match status" value="1"/>
</dbReference>
<dbReference type="InterPro" id="IPR013767">
    <property type="entry name" value="PAS_fold"/>
</dbReference>
<dbReference type="Gene3D" id="1.10.287.130">
    <property type="match status" value="1"/>
</dbReference>
<dbReference type="Pfam" id="PF13188">
    <property type="entry name" value="PAS_8"/>
    <property type="match status" value="1"/>
</dbReference>
<name>A0ABX1D3I5_9FLAO</name>
<dbReference type="InterPro" id="IPR003661">
    <property type="entry name" value="HisK_dim/P_dom"/>
</dbReference>
<reference evidence="4 5" key="1">
    <citation type="submission" date="2020-03" db="EMBL/GenBank/DDBJ databases">
        <title>Salinimicrobium sp. nov, isolated from SCS.</title>
        <authorList>
            <person name="Cao W.R."/>
        </authorList>
    </citation>
    <scope>NUCLEOTIDE SEQUENCE [LARGE SCALE GENOMIC DNA]</scope>
    <source>
        <strain evidence="5">J15B91</strain>
    </source>
</reference>
<dbReference type="CDD" id="cd00130">
    <property type="entry name" value="PAS"/>
    <property type="match status" value="1"/>
</dbReference>
<evidence type="ECO:0000259" key="3">
    <source>
        <dbReference type="SMART" id="SM00091"/>
    </source>
</evidence>
<organism evidence="4 5">
    <name type="scientific">Salinimicrobium oceani</name>
    <dbReference type="NCBI Taxonomy" id="2722702"/>
    <lineage>
        <taxon>Bacteria</taxon>
        <taxon>Pseudomonadati</taxon>
        <taxon>Bacteroidota</taxon>
        <taxon>Flavobacteriia</taxon>
        <taxon>Flavobacteriales</taxon>
        <taxon>Flavobacteriaceae</taxon>
        <taxon>Salinimicrobium</taxon>
    </lineage>
</organism>
<sequence length="330" mass="38398">MKQKKNSLPDHFSESDSCNDVQFKSSNQGVCILDRDLKITYWCANMANLTEISGEEMLTRELFKERYEHLFSLKKVFSQALSERTSFTVDHWNPERERWFRISIFPIEEQLFVTLRDVTPEKNRVTELTALKNLQKHILNSTSDLIWAIDKDYKLLLANEAYHQMMLNRTGEAICIGESVLQQRGEKDQRGARLQEWKRWYDLAFEGAHTKATIAVNETEVDYLYDVTFEPVISEKGGKHTIGVACFARDVSERARHLESIERQNSQLREIAWLQSHKMRAPLSNILGLTDLIMSSEKTEEKEEYVNHLQHSAVELDKIIAEIVQKISSQ</sequence>
<dbReference type="EC" id="2.7.13.3" evidence="2"/>
<dbReference type="Proteomes" id="UP000703674">
    <property type="component" value="Unassembled WGS sequence"/>
</dbReference>
<evidence type="ECO:0000256" key="1">
    <source>
        <dbReference type="ARBA" id="ARBA00000085"/>
    </source>
</evidence>
<gene>
    <name evidence="4" type="ORF">HC175_12590</name>
</gene>
<dbReference type="SMART" id="SM00091">
    <property type="entry name" value="PAS"/>
    <property type="match status" value="2"/>
</dbReference>
<evidence type="ECO:0000313" key="4">
    <source>
        <dbReference type="EMBL" id="NJW53758.1"/>
    </source>
</evidence>
<dbReference type="Pfam" id="PF00989">
    <property type="entry name" value="PAS"/>
    <property type="match status" value="1"/>
</dbReference>
<dbReference type="InterPro" id="IPR036097">
    <property type="entry name" value="HisK_dim/P_sf"/>
</dbReference>
<proteinExistence type="predicted"/>
<dbReference type="Pfam" id="PF00512">
    <property type="entry name" value="HisKA"/>
    <property type="match status" value="1"/>
</dbReference>
<feature type="domain" description="PAS" evidence="3">
    <location>
        <begin position="133"/>
        <end position="202"/>
    </location>
</feature>
<dbReference type="InterPro" id="IPR035965">
    <property type="entry name" value="PAS-like_dom_sf"/>
</dbReference>
<comment type="catalytic activity">
    <reaction evidence="1">
        <text>ATP + protein L-histidine = ADP + protein N-phospho-L-histidine.</text>
        <dbReference type="EC" id="2.7.13.3"/>
    </reaction>
</comment>
<dbReference type="EMBL" id="JAAVJR010000007">
    <property type="protein sequence ID" value="NJW53758.1"/>
    <property type="molecule type" value="Genomic_DNA"/>
</dbReference>
<dbReference type="SUPFAM" id="SSF55785">
    <property type="entry name" value="PYP-like sensor domain (PAS domain)"/>
    <property type="match status" value="2"/>
</dbReference>
<feature type="domain" description="PAS" evidence="3">
    <location>
        <begin position="17"/>
        <end position="86"/>
    </location>
</feature>
<protein>
    <recommendedName>
        <fullName evidence="2">histidine kinase</fullName>
        <ecNumber evidence="2">2.7.13.3</ecNumber>
    </recommendedName>
</protein>
<keyword evidence="5" id="KW-1185">Reference proteome</keyword>
<evidence type="ECO:0000256" key="2">
    <source>
        <dbReference type="ARBA" id="ARBA00012438"/>
    </source>
</evidence>
<comment type="caution">
    <text evidence="4">The sequence shown here is derived from an EMBL/GenBank/DDBJ whole genome shotgun (WGS) entry which is preliminary data.</text>
</comment>
<dbReference type="RefSeq" id="WP_168138858.1">
    <property type="nucleotide sequence ID" value="NZ_JAAVJR010000007.1"/>
</dbReference>
<dbReference type="Gene3D" id="3.30.450.20">
    <property type="entry name" value="PAS domain"/>
    <property type="match status" value="2"/>
</dbReference>
<evidence type="ECO:0000313" key="5">
    <source>
        <dbReference type="Proteomes" id="UP000703674"/>
    </source>
</evidence>
<accession>A0ABX1D3I5</accession>